<dbReference type="GO" id="GO:0016757">
    <property type="term" value="F:glycosyltransferase activity"/>
    <property type="evidence" value="ECO:0007669"/>
    <property type="project" value="UniProtKB-KW"/>
</dbReference>
<dbReference type="AlphaFoldDB" id="A0AA38G7T8"/>
<evidence type="ECO:0000256" key="4">
    <source>
        <dbReference type="ARBA" id="ARBA00022968"/>
    </source>
</evidence>
<gene>
    <name evidence="7" type="ORF">KI387_019860</name>
</gene>
<keyword evidence="4" id="KW-0812">Transmembrane</keyword>
<feature type="domain" description="Exostosin GT47" evidence="6">
    <location>
        <begin position="76"/>
        <end position="227"/>
    </location>
</feature>
<evidence type="ECO:0000259" key="6">
    <source>
        <dbReference type="Pfam" id="PF03016"/>
    </source>
</evidence>
<comment type="subcellular location">
    <subcellularLocation>
        <location evidence="1">Golgi apparatus membrane</location>
        <topology evidence="1">Single-pass type II membrane protein</topology>
    </subcellularLocation>
</comment>
<comment type="caution">
    <text evidence="7">The sequence shown here is derived from an EMBL/GenBank/DDBJ whole genome shotgun (WGS) entry which is preliminary data.</text>
</comment>
<dbReference type="InterPro" id="IPR004263">
    <property type="entry name" value="Exostosin"/>
</dbReference>
<reference evidence="7 8" key="1">
    <citation type="journal article" date="2021" name="Nat. Plants">
        <title>The Taxus genome provides insights into paclitaxel biosynthesis.</title>
        <authorList>
            <person name="Xiong X."/>
            <person name="Gou J."/>
            <person name="Liao Q."/>
            <person name="Li Y."/>
            <person name="Zhou Q."/>
            <person name="Bi G."/>
            <person name="Li C."/>
            <person name="Du R."/>
            <person name="Wang X."/>
            <person name="Sun T."/>
            <person name="Guo L."/>
            <person name="Liang H."/>
            <person name="Lu P."/>
            <person name="Wu Y."/>
            <person name="Zhang Z."/>
            <person name="Ro D.K."/>
            <person name="Shang Y."/>
            <person name="Huang S."/>
            <person name="Yan J."/>
        </authorList>
    </citation>
    <scope>NUCLEOTIDE SEQUENCE [LARGE SCALE GENOMIC DNA]</scope>
    <source>
        <strain evidence="7">Ta-2019</strain>
    </source>
</reference>
<keyword evidence="5" id="KW-0333">Golgi apparatus</keyword>
<evidence type="ECO:0000256" key="1">
    <source>
        <dbReference type="ARBA" id="ARBA00004323"/>
    </source>
</evidence>
<keyword evidence="4" id="KW-0735">Signal-anchor</keyword>
<dbReference type="PANTHER" id="PTHR11062">
    <property type="entry name" value="EXOSTOSIN HEPARAN SULFATE GLYCOSYLTRANSFERASE -RELATED"/>
    <property type="match status" value="1"/>
</dbReference>
<keyword evidence="8" id="KW-1185">Reference proteome</keyword>
<keyword evidence="3" id="KW-0328">Glycosyltransferase</keyword>
<keyword evidence="3" id="KW-0808">Transferase</keyword>
<dbReference type="PANTHER" id="PTHR11062:SF337">
    <property type="entry name" value="OS04G0109900 PROTEIN"/>
    <property type="match status" value="1"/>
</dbReference>
<evidence type="ECO:0000313" key="7">
    <source>
        <dbReference type="EMBL" id="KAH9318091.1"/>
    </source>
</evidence>
<evidence type="ECO:0000256" key="2">
    <source>
        <dbReference type="ARBA" id="ARBA00010271"/>
    </source>
</evidence>
<sequence length="240" mass="27418">VTAADDPGKRSDNNKSVEAKRRVVSKVEIDLRQARSAILKAGRFADGNASRQRSGRIPRGDIYRNFYTFQRSYAEMEKRFKIFVYREGEEPLVHHGPSKDIYSTEGRFIDELELGNPFLTSNPEEAHVFFLPFSIVMMVSYIYTPNTYDLTPAKQFVRDYIDMVANKYPFWNRSRGADHFMLSCHDWAPETSTVNPYLYNNSIRVLCNANTSEGFNPAKDATLPEVKLKGSKTTMVSGQS</sequence>
<comment type="similarity">
    <text evidence="2">Belongs to the glycosyltransferase 47 family.</text>
</comment>
<evidence type="ECO:0000256" key="5">
    <source>
        <dbReference type="ARBA" id="ARBA00023034"/>
    </source>
</evidence>
<dbReference type="InterPro" id="IPR040911">
    <property type="entry name" value="Exostosin_GT47"/>
</dbReference>
<dbReference type="GO" id="GO:0000139">
    <property type="term" value="C:Golgi membrane"/>
    <property type="evidence" value="ECO:0007669"/>
    <property type="project" value="UniProtKB-SubCell"/>
</dbReference>
<name>A0AA38G7T8_TAXCH</name>
<evidence type="ECO:0000313" key="8">
    <source>
        <dbReference type="Proteomes" id="UP000824469"/>
    </source>
</evidence>
<dbReference type="Proteomes" id="UP000824469">
    <property type="component" value="Unassembled WGS sequence"/>
</dbReference>
<dbReference type="Pfam" id="PF03016">
    <property type="entry name" value="Exostosin_GT47"/>
    <property type="match status" value="1"/>
</dbReference>
<feature type="non-terminal residue" evidence="7">
    <location>
        <position position="1"/>
    </location>
</feature>
<proteinExistence type="inferred from homology"/>
<protein>
    <recommendedName>
        <fullName evidence="6">Exostosin GT47 domain-containing protein</fullName>
    </recommendedName>
</protein>
<accession>A0AA38G7T8</accession>
<evidence type="ECO:0000256" key="3">
    <source>
        <dbReference type="ARBA" id="ARBA00022676"/>
    </source>
</evidence>
<dbReference type="EMBL" id="JAHRHJ020000004">
    <property type="protein sequence ID" value="KAH9318091.1"/>
    <property type="molecule type" value="Genomic_DNA"/>
</dbReference>
<feature type="non-terminal residue" evidence="7">
    <location>
        <position position="240"/>
    </location>
</feature>
<organism evidence="7 8">
    <name type="scientific">Taxus chinensis</name>
    <name type="common">Chinese yew</name>
    <name type="synonym">Taxus wallichiana var. chinensis</name>
    <dbReference type="NCBI Taxonomy" id="29808"/>
    <lineage>
        <taxon>Eukaryota</taxon>
        <taxon>Viridiplantae</taxon>
        <taxon>Streptophyta</taxon>
        <taxon>Embryophyta</taxon>
        <taxon>Tracheophyta</taxon>
        <taxon>Spermatophyta</taxon>
        <taxon>Pinopsida</taxon>
        <taxon>Pinidae</taxon>
        <taxon>Conifers II</taxon>
        <taxon>Cupressales</taxon>
        <taxon>Taxaceae</taxon>
        <taxon>Taxus</taxon>
    </lineage>
</organism>